<dbReference type="Gene3D" id="2.10.25.10">
    <property type="entry name" value="Laminin"/>
    <property type="match status" value="1"/>
</dbReference>
<dbReference type="InterPro" id="IPR000742">
    <property type="entry name" value="EGF"/>
</dbReference>
<feature type="domain" description="EGF-like" evidence="5">
    <location>
        <begin position="93"/>
        <end position="104"/>
    </location>
</feature>
<reference evidence="6" key="2">
    <citation type="submission" date="2022-06" db="UniProtKB">
        <authorList>
            <consortium name="EnsemblMetazoa"/>
        </authorList>
    </citation>
    <scope>IDENTIFICATION</scope>
    <source>
        <strain evidence="6">DF5081</strain>
    </source>
</reference>
<dbReference type="PANTHER" id="PTHR24049">
    <property type="entry name" value="CRUMBS FAMILY MEMBER"/>
    <property type="match status" value="1"/>
</dbReference>
<dbReference type="GO" id="GO:0005886">
    <property type="term" value="C:plasma membrane"/>
    <property type="evidence" value="ECO:0007669"/>
    <property type="project" value="TreeGrafter"/>
</dbReference>
<dbReference type="PANTHER" id="PTHR24049:SF22">
    <property type="entry name" value="DROSOPHILA CRUMBS HOMOLOG"/>
    <property type="match status" value="1"/>
</dbReference>
<reference evidence="7" key="1">
    <citation type="submission" date="2010-08" db="EMBL/GenBank/DDBJ databases">
        <authorList>
            <consortium name="Caenorhabditis japonica Sequencing Consortium"/>
            <person name="Wilson R.K."/>
        </authorList>
    </citation>
    <scope>NUCLEOTIDE SEQUENCE [LARGE SCALE GENOMIC DNA]</scope>
    <source>
        <strain evidence="7">DF5081</strain>
    </source>
</reference>
<evidence type="ECO:0000256" key="3">
    <source>
        <dbReference type="ARBA" id="ARBA00022737"/>
    </source>
</evidence>
<dbReference type="GO" id="GO:0007157">
    <property type="term" value="P:heterophilic cell-cell adhesion via plasma membrane cell adhesion molecules"/>
    <property type="evidence" value="ECO:0007669"/>
    <property type="project" value="TreeGrafter"/>
</dbReference>
<proteinExistence type="predicted"/>
<evidence type="ECO:0000313" key="6">
    <source>
        <dbReference type="EnsemblMetazoa" id="CJA11271.1"/>
    </source>
</evidence>
<keyword evidence="2" id="KW-0732">Signal</keyword>
<protein>
    <submittedName>
        <fullName evidence="6">EGF-like domain-containing protein</fullName>
    </submittedName>
</protein>
<dbReference type="EnsemblMetazoa" id="CJA11271.1">
    <property type="protein sequence ID" value="CJA11271.1"/>
    <property type="gene ID" value="WBGene00130475"/>
</dbReference>
<keyword evidence="4" id="KW-1015">Disulfide bond</keyword>
<dbReference type="GO" id="GO:0032991">
    <property type="term" value="C:protein-containing complex"/>
    <property type="evidence" value="ECO:0007669"/>
    <property type="project" value="TreeGrafter"/>
</dbReference>
<evidence type="ECO:0000256" key="1">
    <source>
        <dbReference type="ARBA" id="ARBA00022536"/>
    </source>
</evidence>
<keyword evidence="7" id="KW-1185">Reference proteome</keyword>
<name>A0A8R1DUQ0_CAEJA</name>
<dbReference type="PROSITE" id="PS00022">
    <property type="entry name" value="EGF_1"/>
    <property type="match status" value="1"/>
</dbReference>
<dbReference type="AlphaFoldDB" id="A0A8R1DUQ0"/>
<accession>A0A8R1DUQ0</accession>
<dbReference type="Proteomes" id="UP000005237">
    <property type="component" value="Unassembled WGS sequence"/>
</dbReference>
<organism evidence="6 7">
    <name type="scientific">Caenorhabditis japonica</name>
    <dbReference type="NCBI Taxonomy" id="281687"/>
    <lineage>
        <taxon>Eukaryota</taxon>
        <taxon>Metazoa</taxon>
        <taxon>Ecdysozoa</taxon>
        <taxon>Nematoda</taxon>
        <taxon>Chromadorea</taxon>
        <taxon>Rhabditida</taxon>
        <taxon>Rhabditina</taxon>
        <taxon>Rhabditomorpha</taxon>
        <taxon>Rhabditoidea</taxon>
        <taxon>Rhabditidae</taxon>
        <taxon>Peloderinae</taxon>
        <taxon>Caenorhabditis</taxon>
    </lineage>
</organism>
<sequence>MRTRRRSDQFTKEKRTLVNTVALHRLRAAKGGNQELTDTELAQLDVEVQYECICQRGTFGAFCDESEADRSCQEVYCLGRGKGKSGRNGTCSCQCEKQFFGERCEQLSACFDTRCENGGICEDVVDWKLKTVTASCECPKSVEIVKAKVSGETCGKLEIPTTTDKQFIPCETSSNSSQFYKKLLTTIDLDFMNDISELEAIRDDYHDGMSTSAQMNEGWCRNGGKCVPQVIRVRSNRFYYIPSCECTDPLSDGIYCEYKRKDGCSLTRDEVARGARADEKCTDMQHGACVDIMGKATCV</sequence>
<keyword evidence="3" id="KW-0677">Repeat</keyword>
<evidence type="ECO:0000256" key="2">
    <source>
        <dbReference type="ARBA" id="ARBA00022729"/>
    </source>
</evidence>
<keyword evidence="1" id="KW-0245">EGF-like domain</keyword>
<dbReference type="InterPro" id="IPR051022">
    <property type="entry name" value="Notch_Cell-Fate_Det"/>
</dbReference>
<evidence type="ECO:0000256" key="4">
    <source>
        <dbReference type="ARBA" id="ARBA00023157"/>
    </source>
</evidence>
<evidence type="ECO:0000313" key="7">
    <source>
        <dbReference type="Proteomes" id="UP000005237"/>
    </source>
</evidence>
<evidence type="ECO:0000259" key="5">
    <source>
        <dbReference type="PROSITE" id="PS00022"/>
    </source>
</evidence>
<dbReference type="GO" id="GO:0045197">
    <property type="term" value="P:establishment or maintenance of epithelial cell apical/basal polarity"/>
    <property type="evidence" value="ECO:0007669"/>
    <property type="project" value="TreeGrafter"/>
</dbReference>